<sequence length="637" mass="68700">MSVFETERLNYNFSDDVYAIHTTPLGRDSQRSKRISAILLASLGLVSCLSLVLSIVAIVRTGDVRNDVVGQVQPGSTSGPPTDGNATSQTANQQQFLPTRRVAFGSCTSKDLRPQPIWAQGVVPAQPDAWIWLGDFAYLDTSPVSCNLNDTRSLPGCNCTAGHMSYPGQCLAGDVDAARERWVHAVHNLDYRAFLDYMCPPLHGAAAAAAASHSGLAGFGAEPGRFPPAGTDPAVCPRPILGVYDDHDFGWNNGNRRLPNKAEFKRMFLDAVGEAPGSARRRADAGLQAVYTLNGGGPGRDIDVVLLDERWYRDPLPCSLRQDWCQKVLQNPADPMYGWCRDFLLDDGTTGRGSCCTKDQDMATWCSLPSSRDAADPALWRAACDPTSSDWGRLPLVLGPDNATLLRADDERLWTDEQQQAALWPRLLQAHESPVCEVLGAAQRSWLSDHLAASTAPLTLLVSSSVPLGSVNFTDPATGNSCSGDDWDCWQPAQLNLLHTLANTSSGCVVVLTGDYHYSDIKVLAPGGRTPYAAAFQTNKIKKHIYQVMASGLTESTAHHEGLPCEGTYREDLLGLRPLGRCALTSRPNFGLVEVDWEGGVVHLTIRDAEGGGTATSQEPNGSSQHVAFSLKTCAPV</sequence>
<keyword evidence="2" id="KW-0472">Membrane</keyword>
<accession>A0A9W6BDQ9</accession>
<feature type="domain" description="PhoD-like phosphatase metallophosphatase" evidence="3">
    <location>
        <begin position="410"/>
        <end position="526"/>
    </location>
</feature>
<keyword evidence="2" id="KW-1133">Transmembrane helix</keyword>
<dbReference type="SUPFAM" id="SSF56300">
    <property type="entry name" value="Metallo-dependent phosphatases"/>
    <property type="match status" value="1"/>
</dbReference>
<protein>
    <recommendedName>
        <fullName evidence="3">PhoD-like phosphatase metallophosphatase domain-containing protein</fullName>
    </recommendedName>
</protein>
<dbReference type="PANTHER" id="PTHR33987">
    <property type="entry name" value="CALCINEURIN-LIKE METALLO-PHOSPHOESTERASE SUPERFAMILY PROTEIN"/>
    <property type="match status" value="1"/>
</dbReference>
<organism evidence="4 5">
    <name type="scientific">Pleodorina starrii</name>
    <dbReference type="NCBI Taxonomy" id="330485"/>
    <lineage>
        <taxon>Eukaryota</taxon>
        <taxon>Viridiplantae</taxon>
        <taxon>Chlorophyta</taxon>
        <taxon>core chlorophytes</taxon>
        <taxon>Chlorophyceae</taxon>
        <taxon>CS clade</taxon>
        <taxon>Chlamydomonadales</taxon>
        <taxon>Volvocaceae</taxon>
        <taxon>Pleodorina</taxon>
    </lineage>
</organism>
<evidence type="ECO:0000259" key="3">
    <source>
        <dbReference type="Pfam" id="PF09423"/>
    </source>
</evidence>
<feature type="transmembrane region" description="Helical" evidence="2">
    <location>
        <begin position="37"/>
        <end position="59"/>
    </location>
</feature>
<evidence type="ECO:0000313" key="5">
    <source>
        <dbReference type="Proteomes" id="UP001165080"/>
    </source>
</evidence>
<feature type="compositionally biased region" description="Polar residues" evidence="1">
    <location>
        <begin position="73"/>
        <end position="92"/>
    </location>
</feature>
<dbReference type="InterPro" id="IPR018946">
    <property type="entry name" value="PhoD-like_MPP"/>
</dbReference>
<feature type="region of interest" description="Disordered" evidence="1">
    <location>
        <begin position="70"/>
        <end position="92"/>
    </location>
</feature>
<dbReference type="Gene3D" id="3.60.21.70">
    <property type="entry name" value="PhoD-like phosphatase"/>
    <property type="match status" value="1"/>
</dbReference>
<keyword evidence="2" id="KW-0812">Transmembrane</keyword>
<dbReference type="PANTHER" id="PTHR33987:SF2">
    <property type="entry name" value="ALKALINE PHOSPHATASE D"/>
    <property type="match status" value="1"/>
</dbReference>
<dbReference type="EMBL" id="BRXU01000003">
    <property type="protein sequence ID" value="GLC50291.1"/>
    <property type="molecule type" value="Genomic_DNA"/>
</dbReference>
<proteinExistence type="predicted"/>
<dbReference type="OrthoDB" id="10266805at2759"/>
<reference evidence="4 5" key="1">
    <citation type="journal article" date="2023" name="Commun. Biol.">
        <title>Reorganization of the ancestral sex-determining regions during the evolution of trioecy in Pleodorina starrii.</title>
        <authorList>
            <person name="Takahashi K."/>
            <person name="Suzuki S."/>
            <person name="Kawai-Toyooka H."/>
            <person name="Yamamoto K."/>
            <person name="Hamaji T."/>
            <person name="Ootsuki R."/>
            <person name="Yamaguchi H."/>
            <person name="Kawachi M."/>
            <person name="Higashiyama T."/>
            <person name="Nozaki H."/>
        </authorList>
    </citation>
    <scope>NUCLEOTIDE SEQUENCE [LARGE SCALE GENOMIC DNA]</scope>
    <source>
        <strain evidence="4 5">NIES-4479</strain>
    </source>
</reference>
<comment type="caution">
    <text evidence="4">The sequence shown here is derived from an EMBL/GenBank/DDBJ whole genome shotgun (WGS) entry which is preliminary data.</text>
</comment>
<dbReference type="Proteomes" id="UP001165080">
    <property type="component" value="Unassembled WGS sequence"/>
</dbReference>
<dbReference type="Pfam" id="PF09423">
    <property type="entry name" value="PhoD"/>
    <property type="match status" value="1"/>
</dbReference>
<name>A0A9W6BDQ9_9CHLO</name>
<evidence type="ECO:0000256" key="1">
    <source>
        <dbReference type="SAM" id="MobiDB-lite"/>
    </source>
</evidence>
<keyword evidence="5" id="KW-1185">Reference proteome</keyword>
<dbReference type="InterPro" id="IPR038607">
    <property type="entry name" value="PhoD-like_sf"/>
</dbReference>
<evidence type="ECO:0000313" key="4">
    <source>
        <dbReference type="EMBL" id="GLC50291.1"/>
    </source>
</evidence>
<dbReference type="InterPro" id="IPR029052">
    <property type="entry name" value="Metallo-depent_PP-like"/>
</dbReference>
<dbReference type="AlphaFoldDB" id="A0A9W6BDQ9"/>
<evidence type="ECO:0000256" key="2">
    <source>
        <dbReference type="SAM" id="Phobius"/>
    </source>
</evidence>
<gene>
    <name evidence="4" type="primary">PLEST000223</name>
    <name evidence="4" type="ORF">PLESTB_000363200</name>
</gene>